<comment type="similarity">
    <text evidence="2">Belongs to the ROX family.</text>
</comment>
<keyword evidence="2" id="KW-0805">Transcription regulation</keyword>
<keyword evidence="2" id="KW-0560">Oxidoreductase</keyword>
<keyword evidence="1 2" id="KW-0408">Iron</keyword>
<dbReference type="PANTHER" id="PTHR13096">
    <property type="entry name" value="MINA53 MYC INDUCED NUCLEAR ANTIGEN"/>
    <property type="match status" value="1"/>
</dbReference>
<protein>
    <recommendedName>
        <fullName evidence="2">Bifunctional lysine-specific demethylase and histidyl-hydroxylase</fullName>
        <ecNumber evidence="2">1.14.11.-</ecNumber>
    </recommendedName>
</protein>
<dbReference type="GeneID" id="5889885"/>
<dbReference type="GO" id="GO:0005506">
    <property type="term" value="F:iron ion binding"/>
    <property type="evidence" value="ECO:0007669"/>
    <property type="project" value="UniProtKB-UniRule"/>
</dbReference>
<keyword evidence="2" id="KW-0223">Dioxygenase</keyword>
<gene>
    <name evidence="3" type="ORF">MONBRDRAFT_24382</name>
</gene>
<evidence type="ECO:0000313" key="3">
    <source>
        <dbReference type="EMBL" id="EDQ90523.1"/>
    </source>
</evidence>
<dbReference type="GO" id="GO:0016706">
    <property type="term" value="F:2-oxoglutarate-dependent dioxygenase activity"/>
    <property type="evidence" value="ECO:0007669"/>
    <property type="project" value="UniProtKB-UniRule"/>
</dbReference>
<proteinExistence type="inferred from homology"/>
<name>A9UW90_MONBE</name>
<organism evidence="3 4">
    <name type="scientific">Monosiga brevicollis</name>
    <name type="common">Choanoflagellate</name>
    <dbReference type="NCBI Taxonomy" id="81824"/>
    <lineage>
        <taxon>Eukaryota</taxon>
        <taxon>Choanoflagellata</taxon>
        <taxon>Craspedida</taxon>
        <taxon>Salpingoecidae</taxon>
        <taxon>Monosiga</taxon>
    </lineage>
</organism>
<keyword evidence="2" id="KW-0479">Metal-binding</keyword>
<evidence type="ECO:0000313" key="4">
    <source>
        <dbReference type="Proteomes" id="UP000001357"/>
    </source>
</evidence>
<dbReference type="InterPro" id="IPR039994">
    <property type="entry name" value="NO66-like"/>
</dbReference>
<dbReference type="InParanoid" id="A9UW90"/>
<evidence type="ECO:0000256" key="2">
    <source>
        <dbReference type="RuleBase" id="RU366061"/>
    </source>
</evidence>
<dbReference type="RefSeq" id="XP_001744574.1">
    <property type="nucleotide sequence ID" value="XM_001744522.1"/>
</dbReference>
<dbReference type="AlphaFoldDB" id="A9UW90"/>
<sequence>MHKSSESDHRLAPAVVFSVQVYLYAIRRRREQTKMRYFIPWTLQELPVKRHHTTTDLNHFAAFWPRRWRAFECLGFENIVYGWDLSSVSSTTGATTRLSQGNTTAQYALVQGLRLSDGMTIRFCVSIIEATPRRQHGGRGDIAAVYDVKPASSALLSQGLDLRSGLTIYVTQHGFAHQHPNFSGHDAPFFVGTLEGEMDPMGEGVVKLGYLLRVDFDLFEDDESSVVKHTLALGSSADGAGVRYHEVEVAVHHEEAGGELAVVSELEYDASLSVLNLRLQHGEVYYPRITSCDGAGNCRSQDLAPLAVDVTPPPAIKLHHDGAWGAITGGKWQYTIKVSAPIDEEGTAITRYYFKVGDQAPVSFASYRSSGIAMESLELAVIGIEQNNFCYSTRFVVDVPQTLGEVSLLSFTSESAWLDAGHFTEFVHTLEPDAEAYANGIECFAYVRAWRTYNQFVVARSNGVTIRHEWLRVDQQAALLDGYKQPVPGFGTDDKLFPKPFHDIDAKQQSTTELATTFAWSEQGSSALVTGSVVAPSDIDNIATYEIAVRCVNAAGMTSFTSEVFEITWEA</sequence>
<comment type="cofactor">
    <cofactor evidence="2">
        <name>Fe(2+)</name>
        <dbReference type="ChEBI" id="CHEBI:29033"/>
    </cofactor>
    <text evidence="2">Binds 1 Fe(2+) ion per subunit.</text>
</comment>
<accession>A9UW90</accession>
<dbReference type="KEGG" id="mbr:MONBRDRAFT_24382"/>
<evidence type="ECO:0000256" key="1">
    <source>
        <dbReference type="ARBA" id="ARBA00023004"/>
    </source>
</evidence>
<keyword evidence="4" id="KW-1185">Reference proteome</keyword>
<reference evidence="3 4" key="1">
    <citation type="journal article" date="2008" name="Nature">
        <title>The genome of the choanoflagellate Monosiga brevicollis and the origin of metazoans.</title>
        <authorList>
            <consortium name="JGI Sequencing"/>
            <person name="King N."/>
            <person name="Westbrook M.J."/>
            <person name="Young S.L."/>
            <person name="Kuo A."/>
            <person name="Abedin M."/>
            <person name="Chapman J."/>
            <person name="Fairclough S."/>
            <person name="Hellsten U."/>
            <person name="Isogai Y."/>
            <person name="Letunic I."/>
            <person name="Marr M."/>
            <person name="Pincus D."/>
            <person name="Putnam N."/>
            <person name="Rokas A."/>
            <person name="Wright K.J."/>
            <person name="Zuzow R."/>
            <person name="Dirks W."/>
            <person name="Good M."/>
            <person name="Goodstein D."/>
            <person name="Lemons D."/>
            <person name="Li W."/>
            <person name="Lyons J.B."/>
            <person name="Morris A."/>
            <person name="Nichols S."/>
            <person name="Richter D.J."/>
            <person name="Salamov A."/>
            <person name="Bork P."/>
            <person name="Lim W.A."/>
            <person name="Manning G."/>
            <person name="Miller W.T."/>
            <person name="McGinnis W."/>
            <person name="Shapiro H."/>
            <person name="Tjian R."/>
            <person name="Grigoriev I.V."/>
            <person name="Rokhsar D."/>
        </authorList>
    </citation>
    <scope>NUCLEOTIDE SEQUENCE [LARGE SCALE GENOMIC DNA]</scope>
    <source>
        <strain evidence="4">MX1 / ATCC 50154</strain>
    </source>
</reference>
<keyword evidence="2" id="KW-0539">Nucleus</keyword>
<dbReference type="Proteomes" id="UP000001357">
    <property type="component" value="Unassembled WGS sequence"/>
</dbReference>
<keyword evidence="2" id="KW-0804">Transcription</keyword>
<dbReference type="EMBL" id="CH991547">
    <property type="protein sequence ID" value="EDQ90523.1"/>
    <property type="molecule type" value="Genomic_DNA"/>
</dbReference>
<dbReference type="GO" id="GO:0005634">
    <property type="term" value="C:nucleus"/>
    <property type="evidence" value="ECO:0007669"/>
    <property type="project" value="UniProtKB-SubCell"/>
</dbReference>
<comment type="subcellular location">
    <subcellularLocation>
        <location evidence="2">Nucleus</location>
    </subcellularLocation>
</comment>
<dbReference type="PANTHER" id="PTHR13096:SF8">
    <property type="entry name" value="RIBOSOMAL OXYGENASE 1"/>
    <property type="match status" value="1"/>
</dbReference>
<comment type="function">
    <text evidence="2">Oxygenase that can act as both a histone lysine demethylase and a ribosomal histidine hydroxylase.</text>
</comment>
<dbReference type="EC" id="1.14.11.-" evidence="2"/>